<reference evidence="1 2" key="1">
    <citation type="submission" date="2016-10" db="EMBL/GenBank/DDBJ databases">
        <authorList>
            <person name="de Groot N.N."/>
        </authorList>
    </citation>
    <scope>NUCLEOTIDE SEQUENCE [LARGE SCALE GENOMIC DNA]</scope>
    <source>
        <strain evidence="1 2">LMG 24775</strain>
    </source>
</reference>
<dbReference type="GeneID" id="94689752"/>
<name>A0A1H3PXR4_9BURK</name>
<dbReference type="EMBL" id="FNPE01000011">
    <property type="protein sequence ID" value="SDZ05927.1"/>
    <property type="molecule type" value="Genomic_DNA"/>
</dbReference>
<organism evidence="1 2">
    <name type="scientific">Delftia lacustris</name>
    <dbReference type="NCBI Taxonomy" id="558537"/>
    <lineage>
        <taxon>Bacteria</taxon>
        <taxon>Pseudomonadati</taxon>
        <taxon>Pseudomonadota</taxon>
        <taxon>Betaproteobacteria</taxon>
        <taxon>Burkholderiales</taxon>
        <taxon>Comamonadaceae</taxon>
        <taxon>Delftia</taxon>
    </lineage>
</organism>
<proteinExistence type="predicted"/>
<gene>
    <name evidence="1" type="ORF">SAMN05421547_111126</name>
</gene>
<sequence>MRILSDRQLSLQPAASHPAGQVPQSRLVLNGNATPILVDGTILEAAFQWNDLYLLFTTDDTPMEEMLRITLLDENLQALDKAVIGSMYSTGSFSLLPSDERSLVRFRFMGNTDWSVEILQEPGFRLPFLGDPRAVTRPLGFSRRFVVRGHPEPENN</sequence>
<evidence type="ECO:0000313" key="1">
    <source>
        <dbReference type="EMBL" id="SDZ05927.1"/>
    </source>
</evidence>
<evidence type="ECO:0000313" key="2">
    <source>
        <dbReference type="Proteomes" id="UP000183417"/>
    </source>
</evidence>
<dbReference type="AlphaFoldDB" id="A0A1H3PXR4"/>
<protein>
    <submittedName>
        <fullName evidence="1">Uncharacterized protein</fullName>
    </submittedName>
</protein>
<accession>A0A1H3PXR4</accession>
<dbReference type="RefSeq" id="WP_074922623.1">
    <property type="nucleotide sequence ID" value="NZ_CP141274.1"/>
</dbReference>
<dbReference type="Proteomes" id="UP000183417">
    <property type="component" value="Unassembled WGS sequence"/>
</dbReference>